<dbReference type="Gene3D" id="3.20.20.100">
    <property type="entry name" value="NADP-dependent oxidoreductase domain"/>
    <property type="match status" value="1"/>
</dbReference>
<dbReference type="RefSeq" id="WP_117358658.1">
    <property type="nucleotide sequence ID" value="NZ_QURH01000299.1"/>
</dbReference>
<dbReference type="AlphaFoldDB" id="A0A372JK41"/>
<dbReference type="InterPro" id="IPR036812">
    <property type="entry name" value="NAD(P)_OxRdtase_dom_sf"/>
</dbReference>
<sequence length="301" mass="31795">MALLGLGTYRCRDVSAAAQAAIAAGLPLIDTAPVYAHGTAQTHLGRHLINHSQVRVSSKVGHMTRSQAAAARVAGVVTVQQAERGHCLTPDYIDHQLAQNLAELRRSRLDLLYLHNPEHDIHTDRQHLMHQIRDAFEACERAAHQGRITGYGIATWSGFSSSAFTVPELLAAARQAAGGPDHHLAAIQLPVNLVQLAPLSQSLKGGGPVAQASHAGLEVWASAPLNGGELTTLVSQELAELIGPGLSPSGAALTVVASTPGITGALLSASTTAHLQDALVTFQRPPLQPEHLREICRVLRT</sequence>
<protein>
    <submittedName>
        <fullName evidence="2">Aldo/keto reductase</fullName>
    </submittedName>
</protein>
<dbReference type="InterPro" id="IPR053135">
    <property type="entry name" value="AKR2_Oxidoreductase"/>
</dbReference>
<evidence type="ECO:0000313" key="2">
    <source>
        <dbReference type="EMBL" id="RFU40214.1"/>
    </source>
</evidence>
<proteinExistence type="predicted"/>
<gene>
    <name evidence="2" type="ORF">DZF91_18215</name>
</gene>
<dbReference type="SUPFAM" id="SSF51430">
    <property type="entry name" value="NAD(P)-linked oxidoreductase"/>
    <property type="match status" value="1"/>
</dbReference>
<dbReference type="PANTHER" id="PTHR43312:SF1">
    <property type="entry name" value="NADP-DEPENDENT OXIDOREDUCTASE DOMAIN-CONTAINING PROTEIN"/>
    <property type="match status" value="1"/>
</dbReference>
<reference evidence="2 3" key="1">
    <citation type="submission" date="2018-08" db="EMBL/GenBank/DDBJ databases">
        <title>Actinomadura jelena sp. nov., a novel Actinomycete isolated from soil in Chad.</title>
        <authorList>
            <person name="Shi L."/>
        </authorList>
    </citation>
    <scope>NUCLEOTIDE SEQUENCE [LARGE SCALE GENOMIC DNA]</scope>
    <source>
        <strain evidence="2 3">NEAU-G17</strain>
    </source>
</reference>
<accession>A0A372JK41</accession>
<dbReference type="EMBL" id="QURH01000299">
    <property type="protein sequence ID" value="RFU40214.1"/>
    <property type="molecule type" value="Genomic_DNA"/>
</dbReference>
<organism evidence="2 3">
    <name type="scientific">Actinomadura logoneensis</name>
    <dbReference type="NCBI Taxonomy" id="2293572"/>
    <lineage>
        <taxon>Bacteria</taxon>
        <taxon>Bacillati</taxon>
        <taxon>Actinomycetota</taxon>
        <taxon>Actinomycetes</taxon>
        <taxon>Streptosporangiales</taxon>
        <taxon>Thermomonosporaceae</taxon>
        <taxon>Actinomadura</taxon>
    </lineage>
</organism>
<comment type="caution">
    <text evidence="2">The sequence shown here is derived from an EMBL/GenBank/DDBJ whole genome shotgun (WGS) entry which is preliminary data.</text>
</comment>
<feature type="domain" description="NADP-dependent oxidoreductase" evidence="1">
    <location>
        <begin position="13"/>
        <end position="233"/>
    </location>
</feature>
<name>A0A372JK41_9ACTN</name>
<dbReference type="OrthoDB" id="3848369at2"/>
<dbReference type="Proteomes" id="UP000261811">
    <property type="component" value="Unassembled WGS sequence"/>
</dbReference>
<keyword evidence="3" id="KW-1185">Reference proteome</keyword>
<dbReference type="InterPro" id="IPR023210">
    <property type="entry name" value="NADP_OxRdtase_dom"/>
</dbReference>
<evidence type="ECO:0000313" key="3">
    <source>
        <dbReference type="Proteomes" id="UP000261811"/>
    </source>
</evidence>
<dbReference type="Pfam" id="PF00248">
    <property type="entry name" value="Aldo_ket_red"/>
    <property type="match status" value="1"/>
</dbReference>
<evidence type="ECO:0000259" key="1">
    <source>
        <dbReference type="Pfam" id="PF00248"/>
    </source>
</evidence>
<dbReference type="PANTHER" id="PTHR43312">
    <property type="entry name" value="D-THREO-ALDOSE 1-DEHYDROGENASE"/>
    <property type="match status" value="1"/>
</dbReference>
<dbReference type="CDD" id="cd19099">
    <property type="entry name" value="AKR_unchar"/>
    <property type="match status" value="1"/>
</dbReference>